<dbReference type="AlphaFoldDB" id="H6L7J7"/>
<dbReference type="Proteomes" id="UP000007519">
    <property type="component" value="Chromosome"/>
</dbReference>
<evidence type="ECO:0000313" key="1">
    <source>
        <dbReference type="EMBL" id="AFC23029.1"/>
    </source>
</evidence>
<keyword evidence="2" id="KW-1185">Reference proteome</keyword>
<gene>
    <name evidence="1" type="ordered locus">SGRA_0290</name>
</gene>
<dbReference type="EMBL" id="CP002831">
    <property type="protein sequence ID" value="AFC23029.1"/>
    <property type="molecule type" value="Genomic_DNA"/>
</dbReference>
<organism evidence="1 2">
    <name type="scientific">Saprospira grandis (strain Lewin)</name>
    <dbReference type="NCBI Taxonomy" id="984262"/>
    <lineage>
        <taxon>Bacteria</taxon>
        <taxon>Pseudomonadati</taxon>
        <taxon>Bacteroidota</taxon>
        <taxon>Saprospiria</taxon>
        <taxon>Saprospirales</taxon>
        <taxon>Saprospiraceae</taxon>
        <taxon>Saprospira</taxon>
    </lineage>
</organism>
<name>H6L7J7_SAPGL</name>
<protein>
    <submittedName>
        <fullName evidence="1">Uncharacterized protein</fullName>
    </submittedName>
</protein>
<reference evidence="1 2" key="1">
    <citation type="journal article" date="2012" name="Stand. Genomic Sci.">
        <title>Complete genome sequencing and analysis of Saprospira grandis str. Lewin, a predatory marine bacterium.</title>
        <authorList>
            <person name="Saw J.H."/>
            <person name="Yuryev A."/>
            <person name="Kanbe M."/>
            <person name="Hou S."/>
            <person name="Young A.G."/>
            <person name="Aizawa S."/>
            <person name="Alam M."/>
        </authorList>
    </citation>
    <scope>NUCLEOTIDE SEQUENCE [LARGE SCALE GENOMIC DNA]</scope>
    <source>
        <strain evidence="1 2">Lewin</strain>
    </source>
</reference>
<dbReference type="OrthoDB" id="886834at2"/>
<dbReference type="KEGG" id="sgn:SGRA_0290"/>
<dbReference type="HOGENOM" id="CLU_1863762_0_0_10"/>
<evidence type="ECO:0000313" key="2">
    <source>
        <dbReference type="Proteomes" id="UP000007519"/>
    </source>
</evidence>
<sequence length="137" mass="15907">MVYDFSVITTTDECDELEAQLQTELDAVNYRLQGRILRREKNSDKAVNLKVDEQSLLNEQQMLDNFLPTLQAGTPQHEEMSDRKTTVDYRLFKVRDQMERFGPVAQLMLDSNIDQLSRSQTSLQDMIAQVQAHRLTL</sequence>
<dbReference type="STRING" id="984262.SGRA_0290"/>
<proteinExistence type="predicted"/>
<dbReference type="RefSeq" id="WP_014373277.1">
    <property type="nucleotide sequence ID" value="NC_016940.1"/>
</dbReference>
<accession>H6L7J7</accession>